<dbReference type="KEGG" id="glt:GlitD10_1786"/>
<dbReference type="EC" id="5.2.1.8" evidence="3"/>
<dbReference type="SUPFAM" id="SSF50891">
    <property type="entry name" value="Cyclophilin-like"/>
    <property type="match status" value="1"/>
</dbReference>
<dbReference type="PANTHER" id="PTHR43246">
    <property type="entry name" value="PEPTIDYL-PROLYL CIS-TRANS ISOMERASE CYP38, CHLOROPLASTIC"/>
    <property type="match status" value="1"/>
</dbReference>
<dbReference type="EMBL" id="CP017675">
    <property type="protein sequence ID" value="APB34112.1"/>
    <property type="molecule type" value="Genomic_DNA"/>
</dbReference>
<accession>A0A1J0ADX4</accession>
<keyword evidence="1 3" id="KW-0697">Rotamase</keyword>
<dbReference type="GO" id="GO:0003755">
    <property type="term" value="F:peptidyl-prolyl cis-trans isomerase activity"/>
    <property type="evidence" value="ECO:0007669"/>
    <property type="project" value="UniProtKB-UniRule"/>
</dbReference>
<dbReference type="InterPro" id="IPR029000">
    <property type="entry name" value="Cyclophilin-like_dom_sf"/>
</dbReference>
<dbReference type="Proteomes" id="UP000180235">
    <property type="component" value="Chromosome"/>
</dbReference>
<dbReference type="InterPro" id="IPR044665">
    <property type="entry name" value="E_coli_cyclophilin_A-like"/>
</dbReference>
<keyword evidence="2 3" id="KW-0413">Isomerase</keyword>
<feature type="signal peptide" evidence="3">
    <location>
        <begin position="1"/>
        <end position="21"/>
    </location>
</feature>
<comment type="catalytic activity">
    <reaction evidence="3">
        <text>[protein]-peptidylproline (omega=180) = [protein]-peptidylproline (omega=0)</text>
        <dbReference type="Rhea" id="RHEA:16237"/>
        <dbReference type="Rhea" id="RHEA-COMP:10747"/>
        <dbReference type="Rhea" id="RHEA-COMP:10748"/>
        <dbReference type="ChEBI" id="CHEBI:83833"/>
        <dbReference type="ChEBI" id="CHEBI:83834"/>
        <dbReference type="EC" id="5.2.1.8"/>
    </reaction>
</comment>
<evidence type="ECO:0000313" key="6">
    <source>
        <dbReference type="Proteomes" id="UP000180235"/>
    </source>
</evidence>
<comment type="similarity">
    <text evidence="3">Belongs to the cyclophilin-type PPIase family.</text>
</comment>
<reference evidence="5 6" key="1">
    <citation type="submission" date="2016-10" db="EMBL/GenBank/DDBJ databases">
        <title>Description of Gloeomargarita lithophora gen. nov., sp. nov., a thylakoid-bearing basal-branching cyanobacterium with intracellular carbonates, and proposal for Gloeomargaritales ord. nov.</title>
        <authorList>
            <person name="Moreira D."/>
            <person name="Tavera R."/>
            <person name="Benzerara K."/>
            <person name="Skouri-Panet F."/>
            <person name="Couradeau E."/>
            <person name="Gerard E."/>
            <person name="Loussert C."/>
            <person name="Novelo E."/>
            <person name="Zivanovic Y."/>
            <person name="Lopez-Garcia P."/>
        </authorList>
    </citation>
    <scope>NUCLEOTIDE SEQUENCE [LARGE SCALE GENOMIC DNA]</scope>
    <source>
        <strain evidence="5 6">D10</strain>
    </source>
</reference>
<evidence type="ECO:0000256" key="1">
    <source>
        <dbReference type="ARBA" id="ARBA00023110"/>
    </source>
</evidence>
<evidence type="ECO:0000256" key="2">
    <source>
        <dbReference type="ARBA" id="ARBA00023235"/>
    </source>
</evidence>
<gene>
    <name evidence="5" type="primary">ppiB</name>
    <name evidence="5" type="ORF">GlitD10_1786</name>
</gene>
<keyword evidence="6" id="KW-1185">Reference proteome</keyword>
<protein>
    <recommendedName>
        <fullName evidence="3">Peptidyl-prolyl cis-trans isomerase</fullName>
        <shortName evidence="3">PPIase</shortName>
        <ecNumber evidence="3">5.2.1.8</ecNumber>
    </recommendedName>
</protein>
<comment type="function">
    <text evidence="3">PPIases accelerate the folding of proteins. It catalyzes the cis-trans isomerization of proline imidic peptide bonds in oligopeptides.</text>
</comment>
<dbReference type="InterPro" id="IPR002130">
    <property type="entry name" value="Cyclophilin-type_PPIase_dom"/>
</dbReference>
<name>A0A1J0ADX4_9CYAN</name>
<proteinExistence type="inferred from homology"/>
<dbReference type="PROSITE" id="PS50072">
    <property type="entry name" value="CSA_PPIASE_2"/>
    <property type="match status" value="1"/>
</dbReference>
<organism evidence="5 6">
    <name type="scientific">Gloeomargarita lithophora Alchichica-D10</name>
    <dbReference type="NCBI Taxonomy" id="1188229"/>
    <lineage>
        <taxon>Bacteria</taxon>
        <taxon>Bacillati</taxon>
        <taxon>Cyanobacteriota</taxon>
        <taxon>Cyanophyceae</taxon>
        <taxon>Gloeomargaritales</taxon>
        <taxon>Gloeomargaritaceae</taxon>
        <taxon>Gloeomargarita</taxon>
    </lineage>
</organism>
<dbReference type="PRINTS" id="PR00153">
    <property type="entry name" value="CSAPPISMRASE"/>
</dbReference>
<dbReference type="OrthoDB" id="9796864at2"/>
<dbReference type="AlphaFoldDB" id="A0A1J0ADX4"/>
<sequence>MGRFLLASLMLLYLVGCQANADSISSTPTSEGTIAMSSTNCNIPPELVQPLQGYPCLNGTATVDLVVNGQAITLEVNGVDAPVTAGNFVDLVQRGFYNNLTFHRVVREPQPFVVQGGDPKGNGTGGFIDPQTKRERVIPLEIKPADGKQAVYGRTFPEQNIRQAPQLKHNRGALAMARSQNPNSASSQFYITLAETSFLDGNYAVFGYVTKGMETVDKIKQGDRITSATVTKGLENLTTIK</sequence>
<dbReference type="RefSeq" id="WP_071454604.1">
    <property type="nucleotide sequence ID" value="NZ_CP017675.1"/>
</dbReference>
<dbReference type="Pfam" id="PF00160">
    <property type="entry name" value="Pro_isomerase"/>
    <property type="match status" value="1"/>
</dbReference>
<feature type="domain" description="PPIase cyclophilin-type" evidence="4">
    <location>
        <begin position="72"/>
        <end position="221"/>
    </location>
</feature>
<evidence type="ECO:0000256" key="3">
    <source>
        <dbReference type="RuleBase" id="RU363019"/>
    </source>
</evidence>
<keyword evidence="3" id="KW-0732">Signal</keyword>
<evidence type="ECO:0000313" key="5">
    <source>
        <dbReference type="EMBL" id="APB34112.1"/>
    </source>
</evidence>
<dbReference type="STRING" id="1188229.GlitD10_1786"/>
<dbReference type="Gene3D" id="2.40.100.10">
    <property type="entry name" value="Cyclophilin-like"/>
    <property type="match status" value="1"/>
</dbReference>
<feature type="chain" id="PRO_5009364230" description="Peptidyl-prolyl cis-trans isomerase" evidence="3">
    <location>
        <begin position="22"/>
        <end position="241"/>
    </location>
</feature>
<evidence type="ECO:0000259" key="4">
    <source>
        <dbReference type="PROSITE" id="PS50072"/>
    </source>
</evidence>